<dbReference type="InterPro" id="IPR045076">
    <property type="entry name" value="MutS"/>
</dbReference>
<reference evidence="6 7" key="1">
    <citation type="submission" date="2011-02" db="EMBL/GenBank/DDBJ databases">
        <title>The Genome Sequence of Sphaeroforma arctica JP610.</title>
        <authorList>
            <consortium name="The Broad Institute Genome Sequencing Platform"/>
            <person name="Russ C."/>
            <person name="Cuomo C."/>
            <person name="Young S.K."/>
            <person name="Zeng Q."/>
            <person name="Gargeya S."/>
            <person name="Alvarado L."/>
            <person name="Berlin A."/>
            <person name="Chapman S.B."/>
            <person name="Chen Z."/>
            <person name="Freedman E."/>
            <person name="Gellesch M."/>
            <person name="Goldberg J."/>
            <person name="Griggs A."/>
            <person name="Gujja S."/>
            <person name="Heilman E."/>
            <person name="Heiman D."/>
            <person name="Howarth C."/>
            <person name="Mehta T."/>
            <person name="Neiman D."/>
            <person name="Pearson M."/>
            <person name="Roberts A."/>
            <person name="Saif S."/>
            <person name="Shea T."/>
            <person name="Shenoy N."/>
            <person name="Sisk P."/>
            <person name="Stolte C."/>
            <person name="Sykes S."/>
            <person name="White J."/>
            <person name="Yandava C."/>
            <person name="Burger G."/>
            <person name="Gray M.W."/>
            <person name="Holland P.W.H."/>
            <person name="King N."/>
            <person name="Lang F.B.F."/>
            <person name="Roger A.J."/>
            <person name="Ruiz-Trillo I."/>
            <person name="Haas B."/>
            <person name="Nusbaum C."/>
            <person name="Birren B."/>
        </authorList>
    </citation>
    <scope>NUCLEOTIDE SEQUENCE [LARGE SCALE GENOMIC DNA]</scope>
    <source>
        <strain evidence="6 7">JP610</strain>
    </source>
</reference>
<accession>A0A0L0FSC2</accession>
<feature type="non-terminal residue" evidence="6">
    <location>
        <position position="1"/>
    </location>
</feature>
<dbReference type="GO" id="GO:0032301">
    <property type="term" value="C:MutSalpha complex"/>
    <property type="evidence" value="ECO:0007669"/>
    <property type="project" value="TreeGrafter"/>
</dbReference>
<proteinExistence type="predicted"/>
<keyword evidence="7" id="KW-1185">Reference proteome</keyword>
<dbReference type="Pfam" id="PF00488">
    <property type="entry name" value="MutS_V"/>
    <property type="match status" value="1"/>
</dbReference>
<gene>
    <name evidence="6" type="ORF">SARC_07908</name>
</gene>
<evidence type="ECO:0000256" key="3">
    <source>
        <dbReference type="ARBA" id="ARBA00023125"/>
    </source>
</evidence>
<dbReference type="GO" id="GO:0005524">
    <property type="term" value="F:ATP binding"/>
    <property type="evidence" value="ECO:0007669"/>
    <property type="project" value="UniProtKB-KW"/>
</dbReference>
<evidence type="ECO:0000256" key="2">
    <source>
        <dbReference type="ARBA" id="ARBA00022840"/>
    </source>
</evidence>
<keyword evidence="3" id="KW-0238">DNA-binding</keyword>
<keyword evidence="1" id="KW-0547">Nucleotide-binding</keyword>
<dbReference type="GeneID" id="25908412"/>
<evidence type="ECO:0000256" key="1">
    <source>
        <dbReference type="ARBA" id="ARBA00022741"/>
    </source>
</evidence>
<dbReference type="SMART" id="SM00534">
    <property type="entry name" value="MUTSac"/>
    <property type="match status" value="1"/>
</dbReference>
<dbReference type="InterPro" id="IPR027417">
    <property type="entry name" value="P-loop_NTPase"/>
</dbReference>
<dbReference type="EMBL" id="KQ242259">
    <property type="protein sequence ID" value="KNC79697.1"/>
    <property type="molecule type" value="Genomic_DNA"/>
</dbReference>
<feature type="domain" description="DNA mismatch repair proteins mutS family" evidence="5">
    <location>
        <begin position="136"/>
        <end position="152"/>
    </location>
</feature>
<organism evidence="6 7">
    <name type="scientific">Sphaeroforma arctica JP610</name>
    <dbReference type="NCBI Taxonomy" id="667725"/>
    <lineage>
        <taxon>Eukaryota</taxon>
        <taxon>Ichthyosporea</taxon>
        <taxon>Ichthyophonida</taxon>
        <taxon>Sphaeroforma</taxon>
    </lineage>
</organism>
<evidence type="ECO:0000313" key="6">
    <source>
        <dbReference type="EMBL" id="KNC79697.1"/>
    </source>
</evidence>
<name>A0A0L0FSC2_9EUKA</name>
<dbReference type="InterPro" id="IPR000432">
    <property type="entry name" value="DNA_mismatch_repair_MutS_C"/>
</dbReference>
<dbReference type="OrthoDB" id="295033at2759"/>
<dbReference type="GO" id="GO:0006312">
    <property type="term" value="P:mitotic recombination"/>
    <property type="evidence" value="ECO:0007669"/>
    <property type="project" value="TreeGrafter"/>
</dbReference>
<evidence type="ECO:0000259" key="5">
    <source>
        <dbReference type="PROSITE" id="PS00486"/>
    </source>
</evidence>
<sequence>LAVVCSNAPVPYVRPVIHELGTGKIVLNGTRHPCLEIQDDVSFISNDVKLNKGESSFTIITGPNMGGKSTYIRQVGVVVLMAQIGCFVPCDSAEISVCDKILARVGAGDSQLKGVSTFMAEMLETASILKSATKDSLVIIDELGRGTSTYDGFGLAWAISEHICKKIDCYALFATHFHELTQLAEEVPSVCNLHVSAITSDRSLTLLYKVKEGVCDQSFGIHVAQLAKFPDKVIEMAKRKASDLEDFKGDGEDEDEEAAKKVKLDREESDRQVDQFLKDVKALPVSTMSPEETMEAVQKLRQELEAKNNPCIKKYV</sequence>
<dbReference type="eggNOG" id="KOG0219">
    <property type="taxonomic scope" value="Eukaryota"/>
</dbReference>
<dbReference type="GO" id="GO:0006298">
    <property type="term" value="P:mismatch repair"/>
    <property type="evidence" value="ECO:0007669"/>
    <property type="project" value="InterPro"/>
</dbReference>
<dbReference type="SUPFAM" id="SSF52540">
    <property type="entry name" value="P-loop containing nucleoside triphosphate hydrolases"/>
    <property type="match status" value="1"/>
</dbReference>
<protein>
    <recommendedName>
        <fullName evidence="5">DNA mismatch repair proteins mutS family domain-containing protein</fullName>
    </recommendedName>
</protein>
<feature type="region of interest" description="Disordered" evidence="4">
    <location>
        <begin position="245"/>
        <end position="271"/>
    </location>
</feature>
<dbReference type="PANTHER" id="PTHR11361:SF35">
    <property type="entry name" value="DNA MISMATCH REPAIR PROTEIN MSH2"/>
    <property type="match status" value="1"/>
</dbReference>
<dbReference type="AlphaFoldDB" id="A0A0L0FSC2"/>
<dbReference type="Gene3D" id="3.40.50.300">
    <property type="entry name" value="P-loop containing nucleotide triphosphate hydrolases"/>
    <property type="match status" value="1"/>
</dbReference>
<keyword evidence="2" id="KW-0067">ATP-binding</keyword>
<feature type="compositionally biased region" description="Basic and acidic residues" evidence="4">
    <location>
        <begin position="258"/>
        <end position="271"/>
    </location>
</feature>
<dbReference type="STRING" id="667725.A0A0L0FSC2"/>
<dbReference type="FunFam" id="3.40.50.300:FF:000523">
    <property type="entry name" value="DNA mismatch repair protein"/>
    <property type="match status" value="1"/>
</dbReference>
<evidence type="ECO:0000313" key="7">
    <source>
        <dbReference type="Proteomes" id="UP000054560"/>
    </source>
</evidence>
<dbReference type="GO" id="GO:0030983">
    <property type="term" value="F:mismatched DNA binding"/>
    <property type="evidence" value="ECO:0007669"/>
    <property type="project" value="InterPro"/>
</dbReference>
<dbReference type="GO" id="GO:0140664">
    <property type="term" value="F:ATP-dependent DNA damage sensor activity"/>
    <property type="evidence" value="ECO:0007669"/>
    <property type="project" value="InterPro"/>
</dbReference>
<dbReference type="PANTHER" id="PTHR11361">
    <property type="entry name" value="DNA MISMATCH REPAIR PROTEIN MUTS FAMILY MEMBER"/>
    <property type="match status" value="1"/>
</dbReference>
<dbReference type="PROSITE" id="PS00486">
    <property type="entry name" value="DNA_MISMATCH_REPAIR_2"/>
    <property type="match status" value="1"/>
</dbReference>
<dbReference type="RefSeq" id="XP_014153599.1">
    <property type="nucleotide sequence ID" value="XM_014298124.1"/>
</dbReference>
<dbReference type="CDD" id="cd03285">
    <property type="entry name" value="ABC_MSH2_euk"/>
    <property type="match status" value="1"/>
</dbReference>
<dbReference type="InterPro" id="IPR032642">
    <property type="entry name" value="Msh2_ATP-bd"/>
</dbReference>
<dbReference type="Proteomes" id="UP000054560">
    <property type="component" value="Unassembled WGS sequence"/>
</dbReference>
<evidence type="ECO:0000256" key="4">
    <source>
        <dbReference type="SAM" id="MobiDB-lite"/>
    </source>
</evidence>